<dbReference type="Pfam" id="PF00577">
    <property type="entry name" value="Usher"/>
    <property type="match status" value="1"/>
</dbReference>
<dbReference type="InterPro" id="IPR042186">
    <property type="entry name" value="FimD_plug_dom"/>
</dbReference>
<dbReference type="KEGG" id="plue:EWM63_26800"/>
<dbReference type="Pfam" id="PF13953">
    <property type="entry name" value="PapC_C"/>
    <property type="match status" value="1"/>
</dbReference>
<dbReference type="Gene3D" id="2.60.40.3110">
    <property type="match status" value="1"/>
</dbReference>
<organism evidence="2 3">
    <name type="scientific">Pseudoduganella lutea</name>
    <dbReference type="NCBI Taxonomy" id="321985"/>
    <lineage>
        <taxon>Bacteria</taxon>
        <taxon>Pseudomonadati</taxon>
        <taxon>Pseudomonadota</taxon>
        <taxon>Betaproteobacteria</taxon>
        <taxon>Burkholderiales</taxon>
        <taxon>Oxalobacteraceae</taxon>
        <taxon>Telluria group</taxon>
        <taxon>Pseudoduganella</taxon>
    </lineage>
</organism>
<dbReference type="GO" id="GO:0009297">
    <property type="term" value="P:pilus assembly"/>
    <property type="evidence" value="ECO:0007669"/>
    <property type="project" value="InterPro"/>
</dbReference>
<gene>
    <name evidence="2" type="ORF">EWM63_26800</name>
</gene>
<dbReference type="InterPro" id="IPR000015">
    <property type="entry name" value="Fimb_usher"/>
</dbReference>
<dbReference type="PANTHER" id="PTHR30451:SF5">
    <property type="entry name" value="SLR0019 PROTEIN"/>
    <property type="match status" value="1"/>
</dbReference>
<evidence type="ECO:0000313" key="3">
    <source>
        <dbReference type="Proteomes" id="UP000290637"/>
    </source>
</evidence>
<proteinExistence type="predicted"/>
<dbReference type="Gene3D" id="2.60.40.2070">
    <property type="match status" value="1"/>
</dbReference>
<dbReference type="GO" id="GO:0015473">
    <property type="term" value="F:fimbrial usher porin activity"/>
    <property type="evidence" value="ECO:0007669"/>
    <property type="project" value="InterPro"/>
</dbReference>
<reference evidence="2 3" key="1">
    <citation type="submission" date="2019-02" db="EMBL/GenBank/DDBJ databases">
        <title>Draft Genome Sequences of Six Type Strains of the Genus Massilia.</title>
        <authorList>
            <person name="Miess H."/>
            <person name="Frediansyhah A."/>
            <person name="Gross H."/>
        </authorList>
    </citation>
    <scope>NUCLEOTIDE SEQUENCE [LARGE SCALE GENOMIC DNA]</scope>
    <source>
        <strain evidence="2 3">DSM 17473</strain>
    </source>
</reference>
<dbReference type="GO" id="GO:0009279">
    <property type="term" value="C:cell outer membrane"/>
    <property type="evidence" value="ECO:0007669"/>
    <property type="project" value="TreeGrafter"/>
</dbReference>
<dbReference type="AlphaFoldDB" id="A0A4P6L3X0"/>
<dbReference type="Proteomes" id="UP000290637">
    <property type="component" value="Chromosome"/>
</dbReference>
<name>A0A4P6L3X0_9BURK</name>
<evidence type="ECO:0000313" key="2">
    <source>
        <dbReference type="EMBL" id="QBE66147.1"/>
    </source>
</evidence>
<dbReference type="OrthoDB" id="8587at2"/>
<dbReference type="EMBL" id="CP035913">
    <property type="protein sequence ID" value="QBE66147.1"/>
    <property type="molecule type" value="Genomic_DNA"/>
</dbReference>
<evidence type="ECO:0000259" key="1">
    <source>
        <dbReference type="Pfam" id="PF13953"/>
    </source>
</evidence>
<protein>
    <submittedName>
        <fullName evidence="2">Fimbrial biogenesis outer membrane usher protein</fullName>
    </submittedName>
</protein>
<keyword evidence="3" id="KW-1185">Reference proteome</keyword>
<accession>A0A4P6L3X0</accession>
<feature type="domain" description="PapC-like C-terminal" evidence="1">
    <location>
        <begin position="714"/>
        <end position="769"/>
    </location>
</feature>
<dbReference type="Gene3D" id="2.60.40.2610">
    <property type="entry name" value="Outer membrane usher protein FimD, plug domain"/>
    <property type="match status" value="1"/>
</dbReference>
<dbReference type="InterPro" id="IPR025949">
    <property type="entry name" value="PapC-like_C"/>
</dbReference>
<dbReference type="InterPro" id="IPR043142">
    <property type="entry name" value="PapC-like_C_sf"/>
</dbReference>
<sequence>MPSLTARWRYGPWSTRGPRRLIRQAADAGDMRALAGLMVVAAMLPAGGALGQAVPLAELYLDVSVNGEETGMVLRFTQGPRGLRSSVQNLRDLQLDPALFGLADRDEFDLAAVPGLAHRYDPGAQTLALTVADALRAPTAVAARPDRDVAASAGTSRGALLNYQVYAQAGRGGRVAGLHELRWFDARGVFSSSGTTTLRGEGRAYTRFDTWWTRSDPLTLETVQAGDIVSNALPWSRSMRLGGFQWRKNFTLRPDLLTYPVASVRGTAVVPTAVSLYVNGMQQMATEVPSGPYVIDQIAGLNGAGQASIITRDALGRSVATTLPLYIDTRMMAPGLTDFSAEAGFLRRDYGTRSFRYASSPAASASVRHGYTDAVTLEAHGEAGRGVVNGGGGAMLRLGRAGVVSASLAASVGRGRGLQGSMGYQYISARFSVDLQAQRAGARYADLASGEGSPPPRRNDRASVNLALPLGQSAGISYVGYRVPGQERARIAALNWSSSLPGGAYASLGAWRDLDRPDARGLSFSISMSFGERISASATAGRQQGQRSHNVALVRPADYGGGFGWALQQGGIETSRYTQAQVQYLGSAGQATLLVQRNGDSNGLALDAGGSLVLMDGVVSPARQVGEGFALVSTGVPGVPVVHENRPLGSTDRRGYLLVPNLIPYTSNTLSIDTTALPVDARVPSTRMTAVPQRLAGVLVAFPVERYAAATVILHDAEGRPLPVGTAVADPVSGNATVVGYDGKAFVDGLRARNRLVIGAGANRCEVLFAWQAASGDLPVIGPLVCRAGVSP</sequence>
<dbReference type="PANTHER" id="PTHR30451">
    <property type="entry name" value="OUTER MEMBRANE USHER PROTEIN"/>
    <property type="match status" value="1"/>
</dbReference>